<dbReference type="InterPro" id="IPR013249">
    <property type="entry name" value="RNA_pol_sigma70_r4_t2"/>
</dbReference>
<name>A0ABW4JQ70_9BACL</name>
<dbReference type="RefSeq" id="WP_377945539.1">
    <property type="nucleotide sequence ID" value="NZ_JBHUCX010000095.1"/>
</dbReference>
<evidence type="ECO:0000256" key="5">
    <source>
        <dbReference type="ARBA" id="ARBA00023163"/>
    </source>
</evidence>
<evidence type="ECO:0000256" key="2">
    <source>
        <dbReference type="ARBA" id="ARBA00023015"/>
    </source>
</evidence>
<evidence type="ECO:0000313" key="8">
    <source>
        <dbReference type="EMBL" id="MFD1677630.1"/>
    </source>
</evidence>
<evidence type="ECO:0000259" key="6">
    <source>
        <dbReference type="Pfam" id="PF04542"/>
    </source>
</evidence>
<dbReference type="Gene3D" id="1.10.10.10">
    <property type="entry name" value="Winged helix-like DNA-binding domain superfamily/Winged helix DNA-binding domain"/>
    <property type="match status" value="1"/>
</dbReference>
<evidence type="ECO:0000259" key="7">
    <source>
        <dbReference type="Pfam" id="PF08281"/>
    </source>
</evidence>
<dbReference type="NCBIfam" id="TIGR02937">
    <property type="entry name" value="sigma70-ECF"/>
    <property type="match status" value="1"/>
</dbReference>
<keyword evidence="9" id="KW-1185">Reference proteome</keyword>
<evidence type="ECO:0000256" key="3">
    <source>
        <dbReference type="ARBA" id="ARBA00023082"/>
    </source>
</evidence>
<feature type="domain" description="RNA polymerase sigma-70 region 2" evidence="6">
    <location>
        <begin position="26"/>
        <end position="82"/>
    </location>
</feature>
<dbReference type="Gene3D" id="1.10.1740.10">
    <property type="match status" value="1"/>
</dbReference>
<keyword evidence="4" id="KW-0238">DNA-binding</keyword>
<dbReference type="EMBL" id="JBHUCX010000095">
    <property type="protein sequence ID" value="MFD1677630.1"/>
    <property type="molecule type" value="Genomic_DNA"/>
</dbReference>
<gene>
    <name evidence="8" type="ORF">ACFSB2_23490</name>
</gene>
<dbReference type="InterPro" id="IPR013324">
    <property type="entry name" value="RNA_pol_sigma_r3/r4-like"/>
</dbReference>
<keyword evidence="2" id="KW-0805">Transcription regulation</keyword>
<dbReference type="CDD" id="cd06171">
    <property type="entry name" value="Sigma70_r4"/>
    <property type="match status" value="1"/>
</dbReference>
<organism evidence="8 9">
    <name type="scientific">Alicyclobacillus fodiniaquatilis</name>
    <dbReference type="NCBI Taxonomy" id="1661150"/>
    <lineage>
        <taxon>Bacteria</taxon>
        <taxon>Bacillati</taxon>
        <taxon>Bacillota</taxon>
        <taxon>Bacilli</taxon>
        <taxon>Bacillales</taxon>
        <taxon>Alicyclobacillaceae</taxon>
        <taxon>Alicyclobacillus</taxon>
    </lineage>
</organism>
<evidence type="ECO:0000256" key="4">
    <source>
        <dbReference type="ARBA" id="ARBA00023125"/>
    </source>
</evidence>
<sequence>MSLVRRWKSGDADAFPMIQSEFGEGLRKIVSRLVGKEYTDDVMQDTYQRAYHYRHTLRDEQKLGPWLAQIARNQCKERLKQNYADGLVARPGDDLMDILAEYNVDRPFMNLIDQVTLRIDLERAFSHLPKLNREVLDLHYVQELPVPDIAKLLGLPVSTVKWRIHRGLELCRLQMLEYQFEQGRTKEDKTK</sequence>
<dbReference type="PANTHER" id="PTHR43133:SF8">
    <property type="entry name" value="RNA POLYMERASE SIGMA FACTOR HI_1459-RELATED"/>
    <property type="match status" value="1"/>
</dbReference>
<proteinExistence type="inferred from homology"/>
<accession>A0ABW4JQ70</accession>
<evidence type="ECO:0000313" key="9">
    <source>
        <dbReference type="Proteomes" id="UP001597079"/>
    </source>
</evidence>
<dbReference type="InterPro" id="IPR036388">
    <property type="entry name" value="WH-like_DNA-bd_sf"/>
</dbReference>
<dbReference type="InterPro" id="IPR039425">
    <property type="entry name" value="RNA_pol_sigma-70-like"/>
</dbReference>
<dbReference type="InterPro" id="IPR007627">
    <property type="entry name" value="RNA_pol_sigma70_r2"/>
</dbReference>
<protein>
    <submittedName>
        <fullName evidence="8">RNA polymerase sigma factor</fullName>
    </submittedName>
</protein>
<dbReference type="Pfam" id="PF04542">
    <property type="entry name" value="Sigma70_r2"/>
    <property type="match status" value="1"/>
</dbReference>
<dbReference type="Pfam" id="PF08281">
    <property type="entry name" value="Sigma70_r4_2"/>
    <property type="match status" value="1"/>
</dbReference>
<dbReference type="InterPro" id="IPR013325">
    <property type="entry name" value="RNA_pol_sigma_r2"/>
</dbReference>
<dbReference type="SUPFAM" id="SSF88659">
    <property type="entry name" value="Sigma3 and sigma4 domains of RNA polymerase sigma factors"/>
    <property type="match status" value="1"/>
</dbReference>
<reference evidence="9" key="1">
    <citation type="journal article" date="2019" name="Int. J. Syst. Evol. Microbiol.">
        <title>The Global Catalogue of Microorganisms (GCM) 10K type strain sequencing project: providing services to taxonomists for standard genome sequencing and annotation.</title>
        <authorList>
            <consortium name="The Broad Institute Genomics Platform"/>
            <consortium name="The Broad Institute Genome Sequencing Center for Infectious Disease"/>
            <person name="Wu L."/>
            <person name="Ma J."/>
        </authorList>
    </citation>
    <scope>NUCLEOTIDE SEQUENCE [LARGE SCALE GENOMIC DNA]</scope>
    <source>
        <strain evidence="9">CGMCC 1.12286</strain>
    </source>
</reference>
<feature type="domain" description="RNA polymerase sigma factor 70 region 4 type 2" evidence="7">
    <location>
        <begin position="120"/>
        <end position="171"/>
    </location>
</feature>
<dbReference type="InterPro" id="IPR014284">
    <property type="entry name" value="RNA_pol_sigma-70_dom"/>
</dbReference>
<dbReference type="PANTHER" id="PTHR43133">
    <property type="entry name" value="RNA POLYMERASE ECF-TYPE SIGMA FACTO"/>
    <property type="match status" value="1"/>
</dbReference>
<comment type="similarity">
    <text evidence="1">Belongs to the sigma-70 factor family. ECF subfamily.</text>
</comment>
<comment type="caution">
    <text evidence="8">The sequence shown here is derived from an EMBL/GenBank/DDBJ whole genome shotgun (WGS) entry which is preliminary data.</text>
</comment>
<keyword evidence="5" id="KW-0804">Transcription</keyword>
<dbReference type="Proteomes" id="UP001597079">
    <property type="component" value="Unassembled WGS sequence"/>
</dbReference>
<dbReference type="SUPFAM" id="SSF88946">
    <property type="entry name" value="Sigma2 domain of RNA polymerase sigma factors"/>
    <property type="match status" value="1"/>
</dbReference>
<keyword evidence="3" id="KW-0731">Sigma factor</keyword>
<evidence type="ECO:0000256" key="1">
    <source>
        <dbReference type="ARBA" id="ARBA00010641"/>
    </source>
</evidence>